<dbReference type="InParanoid" id="E4UWU0"/>
<evidence type="ECO:0000256" key="1">
    <source>
        <dbReference type="SAM" id="MobiDB-lite"/>
    </source>
</evidence>
<accession>E4UWU0</accession>
<dbReference type="VEuPathDB" id="FungiDB:MGYG_09064"/>
<reference evidence="3" key="1">
    <citation type="journal article" date="2012" name="MBio">
        <title>Comparative genome analysis of Trichophyton rubrum and related dermatophytes reveals candidate genes involved in infection.</title>
        <authorList>
            <person name="Martinez D.A."/>
            <person name="Oliver B.G."/>
            <person name="Graeser Y."/>
            <person name="Goldberg J.M."/>
            <person name="Li W."/>
            <person name="Martinez-Rossi N.M."/>
            <person name="Monod M."/>
            <person name="Shelest E."/>
            <person name="Barton R.C."/>
            <person name="Birch E."/>
            <person name="Brakhage A.A."/>
            <person name="Chen Z."/>
            <person name="Gurr S.J."/>
            <person name="Heiman D."/>
            <person name="Heitman J."/>
            <person name="Kosti I."/>
            <person name="Rossi A."/>
            <person name="Saif S."/>
            <person name="Samalova M."/>
            <person name="Saunders C.W."/>
            <person name="Shea T."/>
            <person name="Summerbell R.C."/>
            <person name="Xu J."/>
            <person name="Young S."/>
            <person name="Zeng Q."/>
            <person name="Birren B.W."/>
            <person name="Cuomo C.A."/>
            <person name="White T.C."/>
        </authorList>
    </citation>
    <scope>NUCLEOTIDE SEQUENCE [LARGE SCALE GENOMIC DNA]</scope>
    <source>
        <strain evidence="3">ATCC MYA-4604 / CBS 118893</strain>
    </source>
</reference>
<feature type="region of interest" description="Disordered" evidence="1">
    <location>
        <begin position="1"/>
        <end position="83"/>
    </location>
</feature>
<sequence>MWSSARFQHTTQAWAKKERRRKNPPQAKYIKRAAIKARKGNAGARGTRAKGLQGGQLYSSCQSPKRRTKRKIQEKKEREEERRVSPWIKEPYIKRRKRSIGHVPAHRFQ</sequence>
<evidence type="ECO:0000313" key="3">
    <source>
        <dbReference type="Proteomes" id="UP000002669"/>
    </source>
</evidence>
<feature type="compositionally biased region" description="Basic residues" evidence="1">
    <location>
        <begin position="64"/>
        <end position="73"/>
    </location>
</feature>
<dbReference type="GeneID" id="10027472"/>
<gene>
    <name evidence="2" type="ORF">MGYG_09064</name>
</gene>
<feature type="compositionally biased region" description="Polar residues" evidence="1">
    <location>
        <begin position="1"/>
        <end position="13"/>
    </location>
</feature>
<organism evidence="3">
    <name type="scientific">Arthroderma gypseum (strain ATCC MYA-4604 / CBS 118893)</name>
    <name type="common">Microsporum gypseum</name>
    <dbReference type="NCBI Taxonomy" id="535722"/>
    <lineage>
        <taxon>Eukaryota</taxon>
        <taxon>Fungi</taxon>
        <taxon>Dikarya</taxon>
        <taxon>Ascomycota</taxon>
        <taxon>Pezizomycotina</taxon>
        <taxon>Eurotiomycetes</taxon>
        <taxon>Eurotiomycetidae</taxon>
        <taxon>Onygenales</taxon>
        <taxon>Arthrodermataceae</taxon>
        <taxon>Nannizzia</taxon>
    </lineage>
</organism>
<proteinExistence type="predicted"/>
<evidence type="ECO:0000313" key="2">
    <source>
        <dbReference type="EMBL" id="EFR01793.1"/>
    </source>
</evidence>
<dbReference type="EMBL" id="DS989825">
    <property type="protein sequence ID" value="EFR01793.1"/>
    <property type="molecule type" value="Genomic_DNA"/>
</dbReference>
<feature type="compositionally biased region" description="Low complexity" evidence="1">
    <location>
        <begin position="40"/>
        <end position="51"/>
    </location>
</feature>
<protein>
    <submittedName>
        <fullName evidence="2">Uncharacterized protein</fullName>
    </submittedName>
</protein>
<feature type="compositionally biased region" description="Basic residues" evidence="1">
    <location>
        <begin position="17"/>
        <end position="39"/>
    </location>
</feature>
<dbReference type="HOGENOM" id="CLU_2183317_0_0_1"/>
<keyword evidence="3" id="KW-1185">Reference proteome</keyword>
<feature type="compositionally biased region" description="Basic and acidic residues" evidence="1">
    <location>
        <begin position="74"/>
        <end position="83"/>
    </location>
</feature>
<dbReference type="RefSeq" id="XP_003172204.1">
    <property type="nucleotide sequence ID" value="XM_003172156.1"/>
</dbReference>
<dbReference type="Proteomes" id="UP000002669">
    <property type="component" value="Unassembled WGS sequence"/>
</dbReference>
<name>E4UWU0_ARTGP</name>
<dbReference type="AlphaFoldDB" id="E4UWU0"/>